<dbReference type="KEGG" id="cte:CT1587"/>
<name>Q8KC39_CHLTE</name>
<reference evidence="1 2" key="1">
    <citation type="journal article" date="2002" name="Proc. Natl. Acad. Sci. U.S.A.">
        <title>The complete genome sequence of Chlorobium tepidum TLS, a photosynthetic, anaerobic, green-sulfur bacterium.</title>
        <authorList>
            <person name="Eisen J.A."/>
            <person name="Nelson K.E."/>
            <person name="Paulsen I.T."/>
            <person name="Heidelberg J.F."/>
            <person name="Wu M."/>
            <person name="Dodson R.J."/>
            <person name="Deboy R."/>
            <person name="Gwinn M.L."/>
            <person name="Nelson W.C."/>
            <person name="Haft D.H."/>
            <person name="Hickey E.K."/>
            <person name="Peterson J.D."/>
            <person name="Durkin A.S."/>
            <person name="Kolonay J.L."/>
            <person name="Yang F."/>
            <person name="Holt I."/>
            <person name="Umayam L.A."/>
            <person name="Mason T."/>
            <person name="Brenner M."/>
            <person name="Shea T.P."/>
            <person name="Parksey D."/>
            <person name="Nierman W.C."/>
            <person name="Feldblyum T.V."/>
            <person name="Hansen C.L."/>
            <person name="Craven M.B."/>
            <person name="Radune D."/>
            <person name="Vamathevan J."/>
            <person name="Khouri H."/>
            <person name="White O."/>
            <person name="Gruber T.M."/>
            <person name="Ketchum K.A."/>
            <person name="Venter J.C."/>
            <person name="Tettelin H."/>
            <person name="Bryant D.A."/>
            <person name="Fraser C.M."/>
        </authorList>
    </citation>
    <scope>NUCLEOTIDE SEQUENCE [LARGE SCALE GENOMIC DNA]</scope>
    <source>
        <strain evidence="2">ATCC 49652 / DSM 12025 / NBRC 103806 / TLS</strain>
    </source>
</reference>
<proteinExistence type="predicted"/>
<dbReference type="STRING" id="194439.CT1587"/>
<sequence>MSQTRKHQENRLEKHFFHKNRHKTSSIETRLARHCDFFIFNLS</sequence>
<gene>
    <name evidence="1" type="ordered locus">CT1587</name>
</gene>
<dbReference type="AlphaFoldDB" id="Q8KC39"/>
<evidence type="ECO:0000313" key="2">
    <source>
        <dbReference type="Proteomes" id="UP000001007"/>
    </source>
</evidence>
<evidence type="ECO:0000313" key="1">
    <source>
        <dbReference type="EMBL" id="AAM72812.1"/>
    </source>
</evidence>
<accession>Q8KC39</accession>
<dbReference type="EnsemblBacteria" id="AAM72812">
    <property type="protein sequence ID" value="AAM72812"/>
    <property type="gene ID" value="CT1587"/>
</dbReference>
<dbReference type="Proteomes" id="UP000001007">
    <property type="component" value="Chromosome"/>
</dbReference>
<dbReference type="HOGENOM" id="CLU_3231427_0_0_10"/>
<dbReference type="EMBL" id="AE006470">
    <property type="protein sequence ID" value="AAM72812.1"/>
    <property type="molecule type" value="Genomic_DNA"/>
</dbReference>
<organism evidence="1 2">
    <name type="scientific">Chlorobaculum tepidum (strain ATCC 49652 / DSM 12025 / NBRC 103806 / TLS)</name>
    <name type="common">Chlorobium tepidum</name>
    <dbReference type="NCBI Taxonomy" id="194439"/>
    <lineage>
        <taxon>Bacteria</taxon>
        <taxon>Pseudomonadati</taxon>
        <taxon>Chlorobiota</taxon>
        <taxon>Chlorobiia</taxon>
        <taxon>Chlorobiales</taxon>
        <taxon>Chlorobiaceae</taxon>
        <taxon>Chlorobaculum</taxon>
    </lineage>
</organism>
<protein>
    <submittedName>
        <fullName evidence="1">Uncharacterized protein</fullName>
    </submittedName>
</protein>
<keyword evidence="2" id="KW-1185">Reference proteome</keyword>